<evidence type="ECO:0000259" key="3">
    <source>
        <dbReference type="PROSITE" id="PS50186"/>
    </source>
</evidence>
<dbReference type="InterPro" id="IPR000591">
    <property type="entry name" value="DEP_dom"/>
</dbReference>
<keyword evidence="1" id="KW-0343">GTPase activation</keyword>
<dbReference type="InterPro" id="IPR008936">
    <property type="entry name" value="Rho_GTPase_activation_prot"/>
</dbReference>
<dbReference type="PROSITE" id="PS50186">
    <property type="entry name" value="DEP"/>
    <property type="match status" value="1"/>
</dbReference>
<reference evidence="5" key="1">
    <citation type="journal article" date="2002" name="Science">
        <title>The draft genome of Ciona intestinalis: insights into chordate and vertebrate origins.</title>
        <authorList>
            <person name="Dehal P."/>
            <person name="Satou Y."/>
            <person name="Campbell R.K."/>
            <person name="Chapman J."/>
            <person name="Degnan B."/>
            <person name="De Tomaso A."/>
            <person name="Davidson B."/>
            <person name="Di Gregorio A."/>
            <person name="Gelpke M."/>
            <person name="Goodstein D.M."/>
            <person name="Harafuji N."/>
            <person name="Hastings K.E."/>
            <person name="Ho I."/>
            <person name="Hotta K."/>
            <person name="Huang W."/>
            <person name="Kawashima T."/>
            <person name="Lemaire P."/>
            <person name="Martinez D."/>
            <person name="Meinertzhagen I.A."/>
            <person name="Necula S."/>
            <person name="Nonaka M."/>
            <person name="Putnam N."/>
            <person name="Rash S."/>
            <person name="Saiga H."/>
            <person name="Satake M."/>
            <person name="Terry A."/>
            <person name="Yamada L."/>
            <person name="Wang H.G."/>
            <person name="Awazu S."/>
            <person name="Azumi K."/>
            <person name="Boore J."/>
            <person name="Branno M."/>
            <person name="Chin-Bow S."/>
            <person name="DeSantis R."/>
            <person name="Doyle S."/>
            <person name="Francino P."/>
            <person name="Keys D.N."/>
            <person name="Haga S."/>
            <person name="Hayashi H."/>
            <person name="Hino K."/>
            <person name="Imai K.S."/>
            <person name="Inaba K."/>
            <person name="Kano S."/>
            <person name="Kobayashi K."/>
            <person name="Kobayashi M."/>
            <person name="Lee B.I."/>
            <person name="Makabe K.W."/>
            <person name="Manohar C."/>
            <person name="Matassi G."/>
            <person name="Medina M."/>
            <person name="Mochizuki Y."/>
            <person name="Mount S."/>
            <person name="Morishita T."/>
            <person name="Miura S."/>
            <person name="Nakayama A."/>
            <person name="Nishizaka S."/>
            <person name="Nomoto H."/>
            <person name="Ohta F."/>
            <person name="Oishi K."/>
            <person name="Rigoutsos I."/>
            <person name="Sano M."/>
            <person name="Sasaki A."/>
            <person name="Sasakura Y."/>
            <person name="Shoguchi E."/>
            <person name="Shin-i T."/>
            <person name="Spagnuolo A."/>
            <person name="Stainier D."/>
            <person name="Suzuki M.M."/>
            <person name="Tassy O."/>
            <person name="Takatori N."/>
            <person name="Tokuoka M."/>
            <person name="Yagi K."/>
            <person name="Yoshizaki F."/>
            <person name="Wada S."/>
            <person name="Zhang C."/>
            <person name="Hyatt P.D."/>
            <person name="Larimer F."/>
            <person name="Detter C."/>
            <person name="Doggett N."/>
            <person name="Glavina T."/>
            <person name="Hawkins T."/>
            <person name="Richardson P."/>
            <person name="Lucas S."/>
            <person name="Kohara Y."/>
            <person name="Levine M."/>
            <person name="Satoh N."/>
            <person name="Rokhsar D.S."/>
        </authorList>
    </citation>
    <scope>NUCLEOTIDE SEQUENCE [LARGE SCALE GENOMIC DNA]</scope>
</reference>
<dbReference type="GO" id="GO:0035556">
    <property type="term" value="P:intracellular signal transduction"/>
    <property type="evidence" value="ECO:0007669"/>
    <property type="project" value="InterPro"/>
</dbReference>
<dbReference type="AlphaFoldDB" id="F6WMV3"/>
<organism evidence="4 5">
    <name type="scientific">Ciona intestinalis</name>
    <name type="common">Transparent sea squirt</name>
    <name type="synonym">Ascidia intestinalis</name>
    <dbReference type="NCBI Taxonomy" id="7719"/>
    <lineage>
        <taxon>Eukaryota</taxon>
        <taxon>Metazoa</taxon>
        <taxon>Chordata</taxon>
        <taxon>Tunicata</taxon>
        <taxon>Ascidiacea</taxon>
        <taxon>Phlebobranchia</taxon>
        <taxon>Cionidae</taxon>
        <taxon>Ciona</taxon>
    </lineage>
</organism>
<accession>F6WMV3</accession>
<dbReference type="Pfam" id="PF00610">
    <property type="entry name" value="DEP"/>
    <property type="match status" value="1"/>
</dbReference>
<name>F6WMV3_CIOIN</name>
<reference evidence="4" key="3">
    <citation type="submission" date="2025-08" db="UniProtKB">
        <authorList>
            <consortium name="Ensembl"/>
        </authorList>
    </citation>
    <scope>IDENTIFICATION</scope>
</reference>
<dbReference type="FunFam" id="1.10.10.10:FF:000182">
    <property type="entry name" value="DEP domain-containing protein 1B isoform 1"/>
    <property type="match status" value="1"/>
</dbReference>
<dbReference type="GO" id="GO:0005096">
    <property type="term" value="F:GTPase activator activity"/>
    <property type="evidence" value="ECO:0007669"/>
    <property type="project" value="UniProtKB-KW"/>
</dbReference>
<dbReference type="GeneTree" id="ENSGT00950000182976"/>
<dbReference type="Gene3D" id="1.10.10.10">
    <property type="entry name" value="Winged helix-like DNA-binding domain superfamily/Winged helix DNA-binding domain"/>
    <property type="match status" value="1"/>
</dbReference>
<feature type="region of interest" description="Disordered" evidence="2">
    <location>
        <begin position="505"/>
        <end position="526"/>
    </location>
</feature>
<dbReference type="InterPro" id="IPR036388">
    <property type="entry name" value="WH-like_DNA-bd_sf"/>
</dbReference>
<dbReference type="EMBL" id="EAAA01002233">
    <property type="status" value="NOT_ANNOTATED_CDS"/>
    <property type="molecule type" value="Genomic_DNA"/>
</dbReference>
<feature type="compositionally biased region" description="Basic and acidic residues" evidence="2">
    <location>
        <begin position="512"/>
        <end position="526"/>
    </location>
</feature>
<reference evidence="4" key="4">
    <citation type="submission" date="2025-09" db="UniProtKB">
        <authorList>
            <consortium name="Ensembl"/>
        </authorList>
    </citation>
    <scope>IDENTIFICATION</scope>
</reference>
<dbReference type="InParanoid" id="F6WMV3"/>
<evidence type="ECO:0000313" key="5">
    <source>
        <dbReference type="Proteomes" id="UP000008144"/>
    </source>
</evidence>
<dbReference type="PANTHER" id="PTHR16206">
    <property type="entry name" value="DEP DOMAIN-CONTAINING"/>
    <property type="match status" value="1"/>
</dbReference>
<protein>
    <recommendedName>
        <fullName evidence="3">DEP domain-containing protein</fullName>
    </recommendedName>
</protein>
<dbReference type="InterPro" id="IPR036390">
    <property type="entry name" value="WH_DNA-bd_sf"/>
</dbReference>
<dbReference type="STRING" id="7719.ENSCINP00000018736"/>
<keyword evidence="5" id="KW-1185">Reference proteome</keyword>
<dbReference type="HOGENOM" id="CLU_019607_0_0_1"/>
<reference evidence="4" key="2">
    <citation type="journal article" date="2008" name="Genome Biol.">
        <title>Improved genome assembly and evidence-based global gene model set for the chordate Ciona intestinalis: new insight into intron and operon populations.</title>
        <authorList>
            <person name="Satou Y."/>
            <person name="Mineta K."/>
            <person name="Ogasawara M."/>
            <person name="Sasakura Y."/>
            <person name="Shoguchi E."/>
            <person name="Ueno K."/>
            <person name="Yamada L."/>
            <person name="Matsumoto J."/>
            <person name="Wasserscheid J."/>
            <person name="Dewar K."/>
            <person name="Wiley G.B."/>
            <person name="Macmil S.L."/>
            <person name="Roe B.A."/>
            <person name="Zeller R.W."/>
            <person name="Hastings K.E."/>
            <person name="Lemaire P."/>
            <person name="Lindquist E."/>
            <person name="Endo T."/>
            <person name="Hotta K."/>
            <person name="Inaba K."/>
        </authorList>
    </citation>
    <scope>NUCLEOTIDE SEQUENCE [LARGE SCALE GENOMIC DNA]</scope>
    <source>
        <strain evidence="4">wild type</strain>
    </source>
</reference>
<dbReference type="SUPFAM" id="SSF48350">
    <property type="entry name" value="GTPase activation domain, GAP"/>
    <property type="match status" value="1"/>
</dbReference>
<dbReference type="Gene3D" id="1.10.555.10">
    <property type="entry name" value="Rho GTPase activation protein"/>
    <property type="match status" value="1"/>
</dbReference>
<dbReference type="SMART" id="SM00049">
    <property type="entry name" value="DEP"/>
    <property type="match status" value="1"/>
</dbReference>
<dbReference type="OMA" id="HRRHMRT"/>
<evidence type="ECO:0000256" key="1">
    <source>
        <dbReference type="ARBA" id="ARBA00022468"/>
    </source>
</evidence>
<feature type="domain" description="DEP" evidence="3">
    <location>
        <begin position="25"/>
        <end position="109"/>
    </location>
</feature>
<proteinExistence type="predicted"/>
<dbReference type="Proteomes" id="UP000008144">
    <property type="component" value="Chromosome 5"/>
</dbReference>
<dbReference type="Ensembl" id="ENSCINT00000018736.3">
    <property type="protein sequence ID" value="ENSCINP00000018736.3"/>
    <property type="gene ID" value="ENSCING00000009220.3"/>
</dbReference>
<dbReference type="PANTHER" id="PTHR16206:SF4">
    <property type="entry name" value="PROTEIN LET-99"/>
    <property type="match status" value="1"/>
</dbReference>
<dbReference type="FunCoup" id="F6WMV3">
    <property type="interactions" value="1"/>
</dbReference>
<dbReference type="SUPFAM" id="SSF46785">
    <property type="entry name" value="Winged helix' DNA-binding domain"/>
    <property type="match status" value="1"/>
</dbReference>
<evidence type="ECO:0000256" key="2">
    <source>
        <dbReference type="SAM" id="MobiDB-lite"/>
    </source>
</evidence>
<sequence length="781" mass="90174">MISSGNIPRGPYRATKLWNEVVRLFRAGMPVRKHRYMLKSFPNSFSASEAVDWLHSLLRVNKNFGPSVTRTQTIQLLKKFLKNHIIEDVHGKWGSEDFSDNNQLFRFHTELSPSKKLRTPLKQLNSENTNANVRKSKSFKDEMLLVKGGKKMNTMLTTGVAKDLFAQSTDTMGVGKMENLWKDSLVYRLKKVLHLAEINDIMPDIQAEHISYNTDKVGPSGVVTVDPADDIPCWILSAMKCLSNWPHSTDSGLPCYEGFEKDVFKAVVDYFHSFPEPLLTFTFYELFTTVLVRCELLDEMCTGATHTVAVQVYFCYFFQQLASGLCVPTFLTLLYFLYNEKNNNTSSRSIYMKNPVRSGLTGRNQFRSVQNLDVLNEVEMETMNRYFKFSSFFSYSSYMKPSLSQQSIYVSNNNINTEFHQIVESESEMDNNNQFLADFKKMTVLTVLFSKKSEWKLFISTFHTRLCPVAEETEYLGFTNCNCNKYLKSNSISLHRSHNNLSQLQPQSVAVDDSKRNNRKSWSHDTPVKSVASKIREFEVEPASPLSDALNLAKRQLSIIETNSKEQKHLQEAFQLCLLLLPPANRRKLHLLLRMMTKIISNPHLISIDDKISTRALLVDKFTDCVIRSSECDPMSRDLRERVFIFLLDHSSSVFIVHEGLKTEVLEKEKNVDVSTKIPEKLTHDKRKNLKRQYTFCKQVTNDEYERHVSETRQALVELLSGIVSNQNLDVKEKRKKLKQFQKSYPEIFRSRFPDGMPPLEVTKQRRQPLLTGALNRLRNL</sequence>
<evidence type="ECO:0000313" key="4">
    <source>
        <dbReference type="Ensembl" id="ENSCINP00000018736.3"/>
    </source>
</evidence>